<reference evidence="2" key="2">
    <citation type="submission" date="2019-07" db="EMBL/GenBank/DDBJ databases">
        <authorList>
            <person name="Seetharam A."/>
            <person name="Woodhouse M."/>
            <person name="Cannon E."/>
        </authorList>
    </citation>
    <scope>NUCLEOTIDE SEQUENCE [LARGE SCALE GENOMIC DNA]</scope>
    <source>
        <strain evidence="2">cv. B73</strain>
    </source>
</reference>
<keyword evidence="3" id="KW-1185">Reference proteome</keyword>
<proteinExistence type="predicted"/>
<keyword evidence="1" id="KW-0732">Signal</keyword>
<dbReference type="AlphaFoldDB" id="A0A804M0D5"/>
<evidence type="ECO:0000313" key="3">
    <source>
        <dbReference type="Proteomes" id="UP000007305"/>
    </source>
</evidence>
<reference evidence="3" key="1">
    <citation type="submission" date="2015-12" db="EMBL/GenBank/DDBJ databases">
        <title>Update maize B73 reference genome by single molecule sequencing technologies.</title>
        <authorList>
            <consortium name="Maize Genome Sequencing Project"/>
            <person name="Ware D."/>
        </authorList>
    </citation>
    <scope>NUCLEOTIDE SEQUENCE [LARGE SCALE GENOMIC DNA]</scope>
    <source>
        <strain evidence="3">cv. B73</strain>
    </source>
</reference>
<feature type="signal peptide" evidence="1">
    <location>
        <begin position="1"/>
        <end position="18"/>
    </location>
</feature>
<evidence type="ECO:0008006" key="4">
    <source>
        <dbReference type="Google" id="ProtNLM"/>
    </source>
</evidence>
<dbReference type="Proteomes" id="UP000007305">
    <property type="component" value="Chromosome 1"/>
</dbReference>
<dbReference type="InParanoid" id="A0A804M0D5"/>
<organism evidence="2 3">
    <name type="scientific">Zea mays</name>
    <name type="common">Maize</name>
    <dbReference type="NCBI Taxonomy" id="4577"/>
    <lineage>
        <taxon>Eukaryota</taxon>
        <taxon>Viridiplantae</taxon>
        <taxon>Streptophyta</taxon>
        <taxon>Embryophyta</taxon>
        <taxon>Tracheophyta</taxon>
        <taxon>Spermatophyta</taxon>
        <taxon>Magnoliopsida</taxon>
        <taxon>Liliopsida</taxon>
        <taxon>Poales</taxon>
        <taxon>Poaceae</taxon>
        <taxon>PACMAD clade</taxon>
        <taxon>Panicoideae</taxon>
        <taxon>Andropogonodae</taxon>
        <taxon>Andropogoneae</taxon>
        <taxon>Tripsacinae</taxon>
        <taxon>Zea</taxon>
    </lineage>
</organism>
<dbReference type="Gramene" id="Zm00001eb049740_T001">
    <property type="protein sequence ID" value="Zm00001eb049740_P001"/>
    <property type="gene ID" value="Zm00001eb049740"/>
</dbReference>
<name>A0A804M0D5_MAIZE</name>
<protein>
    <recommendedName>
        <fullName evidence="4">Secreted protein</fullName>
    </recommendedName>
</protein>
<dbReference type="EnsemblPlants" id="Zm00001eb049740_T001">
    <property type="protein sequence ID" value="Zm00001eb049740_P001"/>
    <property type="gene ID" value="Zm00001eb049740"/>
</dbReference>
<sequence length="127" mass="14621">MLPLVRLPLLHYVGYCLAHRCSPVLLEVPQLRYGVPAAWIVLVHLKKGLDDHIVRLHTQFSLQSLQLLIILPNYFLHHRVSVLDTASRPSMLHHRACIEFQCKCQTEMVSHHILGKEEYCSANCGKY</sequence>
<reference evidence="2" key="3">
    <citation type="submission" date="2021-05" db="UniProtKB">
        <authorList>
            <consortium name="EnsemblPlants"/>
        </authorList>
    </citation>
    <scope>IDENTIFICATION</scope>
    <source>
        <strain evidence="2">cv. B73</strain>
    </source>
</reference>
<feature type="chain" id="PRO_5032304829" description="Secreted protein" evidence="1">
    <location>
        <begin position="19"/>
        <end position="127"/>
    </location>
</feature>
<evidence type="ECO:0000313" key="2">
    <source>
        <dbReference type="EnsemblPlants" id="Zm00001eb049740_P001"/>
    </source>
</evidence>
<accession>A0A804M0D5</accession>
<evidence type="ECO:0000256" key="1">
    <source>
        <dbReference type="SAM" id="SignalP"/>
    </source>
</evidence>